<feature type="compositionally biased region" description="Low complexity" evidence="6">
    <location>
        <begin position="67"/>
        <end position="93"/>
    </location>
</feature>
<dbReference type="SUPFAM" id="SSF118290">
    <property type="entry name" value="WRKY DNA-binding domain"/>
    <property type="match status" value="1"/>
</dbReference>
<protein>
    <recommendedName>
        <fullName evidence="7">WRKY domain-containing protein</fullName>
    </recommendedName>
</protein>
<reference evidence="8 9" key="1">
    <citation type="journal article" date="2023" name="Plants (Basel)">
        <title>Bridging the Gap: Combining Genomics and Transcriptomics Approaches to Understand Stylosanthes scabra, an Orphan Legume from the Brazilian Caatinga.</title>
        <authorList>
            <person name="Ferreira-Neto J.R.C."/>
            <person name="da Silva M.D."/>
            <person name="Binneck E."/>
            <person name="de Melo N.F."/>
            <person name="da Silva R.H."/>
            <person name="de Melo A.L.T.M."/>
            <person name="Pandolfi V."/>
            <person name="Bustamante F.O."/>
            <person name="Brasileiro-Vidal A.C."/>
            <person name="Benko-Iseppon A.M."/>
        </authorList>
    </citation>
    <scope>NUCLEOTIDE SEQUENCE [LARGE SCALE GENOMIC DNA]</scope>
    <source>
        <tissue evidence="8">Leaves</tissue>
    </source>
</reference>
<dbReference type="Pfam" id="PF03106">
    <property type="entry name" value="WRKY"/>
    <property type="match status" value="1"/>
</dbReference>
<dbReference type="EMBL" id="JASCZI010151971">
    <property type="protein sequence ID" value="MED6175034.1"/>
    <property type="molecule type" value="Genomic_DNA"/>
</dbReference>
<feature type="region of interest" description="Disordered" evidence="6">
    <location>
        <begin position="67"/>
        <end position="100"/>
    </location>
</feature>
<proteinExistence type="predicted"/>
<dbReference type="PANTHER" id="PTHR31221:SF193">
    <property type="entry name" value="WRKY TRANSCRIPTION FACTOR PROTEIN 1-RELATED"/>
    <property type="match status" value="1"/>
</dbReference>
<accession>A0ABU6VPS0</accession>
<keyword evidence="4" id="KW-0804">Transcription</keyword>
<evidence type="ECO:0000256" key="3">
    <source>
        <dbReference type="ARBA" id="ARBA00023125"/>
    </source>
</evidence>
<dbReference type="InterPro" id="IPR036576">
    <property type="entry name" value="WRKY_dom_sf"/>
</dbReference>
<evidence type="ECO:0000259" key="7">
    <source>
        <dbReference type="PROSITE" id="PS50811"/>
    </source>
</evidence>
<evidence type="ECO:0000256" key="6">
    <source>
        <dbReference type="SAM" id="MobiDB-lite"/>
    </source>
</evidence>
<keyword evidence="9" id="KW-1185">Reference proteome</keyword>
<evidence type="ECO:0000256" key="5">
    <source>
        <dbReference type="ARBA" id="ARBA00023242"/>
    </source>
</evidence>
<keyword evidence="5" id="KW-0539">Nucleus</keyword>
<keyword evidence="3" id="KW-0238">DNA-binding</keyword>
<evidence type="ECO:0000256" key="4">
    <source>
        <dbReference type="ARBA" id="ARBA00023163"/>
    </source>
</evidence>
<feature type="non-terminal residue" evidence="8">
    <location>
        <position position="1"/>
    </location>
</feature>
<feature type="domain" description="WRKY" evidence="7">
    <location>
        <begin position="7"/>
        <end position="46"/>
    </location>
</feature>
<gene>
    <name evidence="8" type="ORF">PIB30_074758</name>
</gene>
<dbReference type="Proteomes" id="UP001341840">
    <property type="component" value="Unassembled WGS sequence"/>
</dbReference>
<evidence type="ECO:0000313" key="9">
    <source>
        <dbReference type="Proteomes" id="UP001341840"/>
    </source>
</evidence>
<keyword evidence="2" id="KW-0805">Transcription regulation</keyword>
<evidence type="ECO:0000256" key="2">
    <source>
        <dbReference type="ARBA" id="ARBA00023015"/>
    </source>
</evidence>
<comment type="subcellular location">
    <subcellularLocation>
        <location evidence="1">Nucleus</location>
    </subcellularLocation>
</comment>
<evidence type="ECO:0000256" key="1">
    <source>
        <dbReference type="ARBA" id="ARBA00004123"/>
    </source>
</evidence>
<dbReference type="PROSITE" id="PS50811">
    <property type="entry name" value="WRKY"/>
    <property type="match status" value="1"/>
</dbReference>
<dbReference type="PANTHER" id="PTHR31221">
    <property type="entry name" value="WRKY TRANSCRIPTION FACTOR PROTEIN 1-RELATED"/>
    <property type="match status" value="1"/>
</dbReference>
<organism evidence="8 9">
    <name type="scientific">Stylosanthes scabra</name>
    <dbReference type="NCBI Taxonomy" id="79078"/>
    <lineage>
        <taxon>Eukaryota</taxon>
        <taxon>Viridiplantae</taxon>
        <taxon>Streptophyta</taxon>
        <taxon>Embryophyta</taxon>
        <taxon>Tracheophyta</taxon>
        <taxon>Spermatophyta</taxon>
        <taxon>Magnoliopsida</taxon>
        <taxon>eudicotyledons</taxon>
        <taxon>Gunneridae</taxon>
        <taxon>Pentapetalae</taxon>
        <taxon>rosids</taxon>
        <taxon>fabids</taxon>
        <taxon>Fabales</taxon>
        <taxon>Fabaceae</taxon>
        <taxon>Papilionoideae</taxon>
        <taxon>50 kb inversion clade</taxon>
        <taxon>dalbergioids sensu lato</taxon>
        <taxon>Dalbergieae</taxon>
        <taxon>Pterocarpus clade</taxon>
        <taxon>Stylosanthes</taxon>
    </lineage>
</organism>
<name>A0ABU6VPS0_9FABA</name>
<dbReference type="InterPro" id="IPR044810">
    <property type="entry name" value="WRKY_plant"/>
</dbReference>
<evidence type="ECO:0000313" key="8">
    <source>
        <dbReference type="EMBL" id="MED6175034.1"/>
    </source>
</evidence>
<dbReference type="SMART" id="SM00774">
    <property type="entry name" value="WRKY"/>
    <property type="match status" value="1"/>
</dbReference>
<dbReference type="Gene3D" id="2.20.25.80">
    <property type="entry name" value="WRKY domain"/>
    <property type="match status" value="1"/>
</dbReference>
<dbReference type="InterPro" id="IPR003657">
    <property type="entry name" value="WRKY_dom"/>
</dbReference>
<comment type="caution">
    <text evidence="8">The sequence shown here is derived from an EMBL/GenBank/DDBJ whole genome shotgun (WGS) entry which is preliminary data.</text>
</comment>
<sequence>LKLCVCRNYYKCVSEGCNVRKHVERAAHDIKSVITTYEGKHNHQVPEQPSFPTRHISFTPLTSLNNFATSSSSSSSPRLSNNQNSSSDQQPNNLPLRIGGIQNFGRSLIGTSTSYANEGQGPTSNK</sequence>